<dbReference type="OrthoDB" id="6771112at2759"/>
<name>A0A8K0D7W3_IGNLU</name>
<gene>
    <name evidence="2" type="ORF">ILUMI_05373</name>
</gene>
<evidence type="ECO:0000313" key="3">
    <source>
        <dbReference type="Proteomes" id="UP000801492"/>
    </source>
</evidence>
<feature type="region of interest" description="Disordered" evidence="1">
    <location>
        <begin position="48"/>
        <end position="69"/>
    </location>
</feature>
<comment type="caution">
    <text evidence="2">The sequence shown here is derived from an EMBL/GenBank/DDBJ whole genome shotgun (WGS) entry which is preliminary data.</text>
</comment>
<sequence length="204" mass="22704">MGRNKCNPVRSCFAYDKTDDTSVCKLCNVKIQDNHATNLMKHCKASHPKEMHEITEKQETASSSNSKNTTVKQRKLEDLYNIKISTSEILLTNACTELVTVNGRPFSIMDDSGFGKIIEPIIKGLGMKTGLSSEQIKSLMSNEAQLIRKNISDCVKDKLISLKVDAVTRLDCSFLGINIQFVENSKIHLKTIGLVELKESHTGN</sequence>
<feature type="compositionally biased region" description="Basic and acidic residues" evidence="1">
    <location>
        <begin position="48"/>
        <end position="59"/>
    </location>
</feature>
<dbReference type="Proteomes" id="UP000801492">
    <property type="component" value="Unassembled WGS sequence"/>
</dbReference>
<dbReference type="EMBL" id="VTPC01001983">
    <property type="protein sequence ID" value="KAF2900834.1"/>
    <property type="molecule type" value="Genomic_DNA"/>
</dbReference>
<accession>A0A8K0D7W3</accession>
<feature type="compositionally biased region" description="Polar residues" evidence="1">
    <location>
        <begin position="60"/>
        <end position="69"/>
    </location>
</feature>
<organism evidence="2 3">
    <name type="scientific">Ignelater luminosus</name>
    <name type="common">Cucubano</name>
    <name type="synonym">Pyrophorus luminosus</name>
    <dbReference type="NCBI Taxonomy" id="2038154"/>
    <lineage>
        <taxon>Eukaryota</taxon>
        <taxon>Metazoa</taxon>
        <taxon>Ecdysozoa</taxon>
        <taxon>Arthropoda</taxon>
        <taxon>Hexapoda</taxon>
        <taxon>Insecta</taxon>
        <taxon>Pterygota</taxon>
        <taxon>Neoptera</taxon>
        <taxon>Endopterygota</taxon>
        <taxon>Coleoptera</taxon>
        <taxon>Polyphaga</taxon>
        <taxon>Elateriformia</taxon>
        <taxon>Elateroidea</taxon>
        <taxon>Elateridae</taxon>
        <taxon>Agrypninae</taxon>
        <taxon>Pyrophorini</taxon>
        <taxon>Ignelater</taxon>
    </lineage>
</organism>
<dbReference type="AlphaFoldDB" id="A0A8K0D7W3"/>
<protein>
    <recommendedName>
        <fullName evidence="4">BED-type domain-containing protein</fullName>
    </recommendedName>
</protein>
<dbReference type="Gene3D" id="1.10.10.1070">
    <property type="entry name" value="Zinc finger, BED domain-containing"/>
    <property type="match status" value="1"/>
</dbReference>
<evidence type="ECO:0000256" key="1">
    <source>
        <dbReference type="SAM" id="MobiDB-lite"/>
    </source>
</evidence>
<keyword evidence="3" id="KW-1185">Reference proteome</keyword>
<evidence type="ECO:0000313" key="2">
    <source>
        <dbReference type="EMBL" id="KAF2900834.1"/>
    </source>
</evidence>
<reference evidence="2" key="1">
    <citation type="submission" date="2019-08" db="EMBL/GenBank/DDBJ databases">
        <title>The genome of the North American firefly Photinus pyralis.</title>
        <authorList>
            <consortium name="Photinus pyralis genome working group"/>
            <person name="Fallon T.R."/>
            <person name="Sander Lower S.E."/>
            <person name="Weng J.-K."/>
        </authorList>
    </citation>
    <scope>NUCLEOTIDE SEQUENCE</scope>
    <source>
        <strain evidence="2">TRF0915ILg1</strain>
        <tissue evidence="2">Whole body</tissue>
    </source>
</reference>
<proteinExistence type="predicted"/>
<evidence type="ECO:0008006" key="4">
    <source>
        <dbReference type="Google" id="ProtNLM"/>
    </source>
</evidence>